<sequence>MGARNGKIDQVATTNTNKPLTTSYKRKEVTYYLNSASDAGALWTPIWTVLSSFIARHDHVSNNYHVIFFEGDIGWGLCSKKTPPKL</sequence>
<protein>
    <submittedName>
        <fullName evidence="1">Uncharacterized protein</fullName>
    </submittedName>
</protein>
<evidence type="ECO:0000313" key="2">
    <source>
        <dbReference type="Proteomes" id="UP000257109"/>
    </source>
</evidence>
<dbReference type="EMBL" id="QJKJ01017611">
    <property type="protein sequence ID" value="RDX58330.1"/>
    <property type="molecule type" value="Genomic_DNA"/>
</dbReference>
<dbReference type="AlphaFoldDB" id="A0A371E0L9"/>
<keyword evidence="2" id="KW-1185">Reference proteome</keyword>
<reference evidence="1" key="1">
    <citation type="submission" date="2018-05" db="EMBL/GenBank/DDBJ databases">
        <title>Draft genome of Mucuna pruriens seed.</title>
        <authorList>
            <person name="Nnadi N.E."/>
            <person name="Vos R."/>
            <person name="Hasami M.H."/>
            <person name="Devisetty U.K."/>
            <person name="Aguiy J.C."/>
        </authorList>
    </citation>
    <scope>NUCLEOTIDE SEQUENCE [LARGE SCALE GENOMIC DNA]</scope>
    <source>
        <strain evidence="1">JCA_2017</strain>
    </source>
</reference>
<accession>A0A371E0L9</accession>
<dbReference type="Proteomes" id="UP000257109">
    <property type="component" value="Unassembled WGS sequence"/>
</dbReference>
<gene>
    <name evidence="1" type="ORF">CR513_62362</name>
</gene>
<comment type="caution">
    <text evidence="1">The sequence shown here is derived from an EMBL/GenBank/DDBJ whole genome shotgun (WGS) entry which is preliminary data.</text>
</comment>
<feature type="non-terminal residue" evidence="1">
    <location>
        <position position="1"/>
    </location>
</feature>
<proteinExistence type="predicted"/>
<name>A0A371E0L9_MUCPR</name>
<evidence type="ECO:0000313" key="1">
    <source>
        <dbReference type="EMBL" id="RDX58330.1"/>
    </source>
</evidence>
<organism evidence="1 2">
    <name type="scientific">Mucuna pruriens</name>
    <name type="common">Velvet bean</name>
    <name type="synonym">Dolichos pruriens</name>
    <dbReference type="NCBI Taxonomy" id="157652"/>
    <lineage>
        <taxon>Eukaryota</taxon>
        <taxon>Viridiplantae</taxon>
        <taxon>Streptophyta</taxon>
        <taxon>Embryophyta</taxon>
        <taxon>Tracheophyta</taxon>
        <taxon>Spermatophyta</taxon>
        <taxon>Magnoliopsida</taxon>
        <taxon>eudicotyledons</taxon>
        <taxon>Gunneridae</taxon>
        <taxon>Pentapetalae</taxon>
        <taxon>rosids</taxon>
        <taxon>fabids</taxon>
        <taxon>Fabales</taxon>
        <taxon>Fabaceae</taxon>
        <taxon>Papilionoideae</taxon>
        <taxon>50 kb inversion clade</taxon>
        <taxon>NPAAA clade</taxon>
        <taxon>indigoferoid/millettioid clade</taxon>
        <taxon>Phaseoleae</taxon>
        <taxon>Mucuna</taxon>
    </lineage>
</organism>